<evidence type="ECO:0000313" key="2">
    <source>
        <dbReference type="EMBL" id="CAE4614271.1"/>
    </source>
</evidence>
<dbReference type="EMBL" id="HBNR01050532">
    <property type="protein sequence ID" value="CAE4614271.1"/>
    <property type="molecule type" value="Transcribed_RNA"/>
</dbReference>
<protein>
    <submittedName>
        <fullName evidence="2">Uncharacterized protein</fullName>
    </submittedName>
</protein>
<feature type="region of interest" description="Disordered" evidence="1">
    <location>
        <begin position="166"/>
        <end position="210"/>
    </location>
</feature>
<accession>A0A7S4RH32</accession>
<dbReference type="AlphaFoldDB" id="A0A7S4RH32"/>
<proteinExistence type="predicted"/>
<evidence type="ECO:0000256" key="1">
    <source>
        <dbReference type="SAM" id="MobiDB-lite"/>
    </source>
</evidence>
<name>A0A7S4RH32_9DINO</name>
<gene>
    <name evidence="2" type="ORF">AMON00008_LOCUS35347</name>
</gene>
<feature type="region of interest" description="Disordered" evidence="1">
    <location>
        <begin position="102"/>
        <end position="145"/>
    </location>
</feature>
<feature type="compositionally biased region" description="Polar residues" evidence="1">
    <location>
        <begin position="123"/>
        <end position="139"/>
    </location>
</feature>
<sequence>MLAQEDLHVHGRSPRKIFICTDNLNMVPAWTRSLKRLPSWTPWSLPSEPMRSVDGHFFQDPLLNSGGGLCRRPCFGLETSRGHSDSRTVRSAGKLLVSVPRRMHSSVSADRKDVSASAPPCGPSQSQTSGALWSSSTTRACEPERRPYSDSFLELALRAYAVGGRALLPGPLPQQRRRALPAPLLRPRSPGRLRRPRGEPSRPVSHQGPP</sequence>
<organism evidence="2">
    <name type="scientific">Alexandrium monilatum</name>
    <dbReference type="NCBI Taxonomy" id="311494"/>
    <lineage>
        <taxon>Eukaryota</taxon>
        <taxon>Sar</taxon>
        <taxon>Alveolata</taxon>
        <taxon>Dinophyceae</taxon>
        <taxon>Gonyaulacales</taxon>
        <taxon>Pyrocystaceae</taxon>
        <taxon>Alexandrium</taxon>
    </lineage>
</organism>
<reference evidence="2" key="1">
    <citation type="submission" date="2021-01" db="EMBL/GenBank/DDBJ databases">
        <authorList>
            <person name="Corre E."/>
            <person name="Pelletier E."/>
            <person name="Niang G."/>
            <person name="Scheremetjew M."/>
            <person name="Finn R."/>
            <person name="Kale V."/>
            <person name="Holt S."/>
            <person name="Cochrane G."/>
            <person name="Meng A."/>
            <person name="Brown T."/>
            <person name="Cohen L."/>
        </authorList>
    </citation>
    <scope>NUCLEOTIDE SEQUENCE</scope>
    <source>
        <strain evidence="2">CCMP3105</strain>
    </source>
</reference>